<feature type="domain" description="Bacterial Ig-like" evidence="1">
    <location>
        <begin position="354"/>
        <end position="444"/>
    </location>
</feature>
<sequence>MRTTVTTREGSPIVRKLTAAFAALAAGVGLALVVSPAEASITTPSSGATVAGIVNITSTGGDDTSTLDHCGGNTSTKIELITTGGAQVSPAFNNTKSGSGSYTVQLNTRSYANGSYQIRVTETDGKNGSFLINCASATPRVFTQPVTITNVSAAAYTGTVFSAPQNTSVPVEATFTDPNNTNAGIPNLPVTFSLTGGGSVTATTNASGVASASLPVSGPPRTGATLTASTTGNTFFAGSSTTKSFDVTKNSTSTTLSQPVTIVHGQSTSFTATVARTNGSTGTPTGTVQFKLDGNDYALVTLDGSGVATTSPDAGLSTGSHTITAVYNGDSNFIGSTAADKTLTINKASTTTSLTDAPSPTVSGQGVTFTAHVDIVSPGVGTLGGAVQFNIDGQPFGTAVALGAGDNATLTVSNLSTGNHNVVAVYNGNADFATSSSATVTHGVNKADTTLDLTTSNPNAVSGEPLTFTAQVAPVSPGAGTITGTVQFAVDGVNLGAPVTVSGGQAVSPVTHLTVGDHNVTANYSGDDNFAGQSDALTQNVDAAHTTTSISSSPNPSVHGQNVTVHAEVTPIAPATGHPTGTIKFIVDGANYGFVDMVNGAADITVTGLSTDSHTIKAVYLSDDLNFFTSTSETITQVVNKASTKTTLTSSSPTAVFGQPVTFTASVSVLAPGAGSPSGTIVFKDGSTVIGTQPVSSATGEQASITVSNLSVAQHAISAAYSGDDDFNASTGNVSQTVTRAQTSTVISSSANPAASGQGVQFTATVTPVAPGAGNPTGTVRFFVNGANLGSPAAVVDGVATSPNFASLTPGIYKITATYSGDGNFVGSDGVLDQGAGQNVTKGNTSITVSSGPAAAAYGSAVTVTTDVTAVAPAQRKPTGVVQIWEGDELLGSSSLAPTSAATTSEATFVTTGLSAGAHSLTAVYVGNFNFNGSSASTTQTVGQIPTVTGIASSGTPAVYGDTISFTATVNTSAGTPTGSVTFKEGSTVLGTAPVGDGGQATLSVAGLHTGTHTVKATYSGDVSHSGSTSGGFDQVITKAPTTIVAADTNNPGNGVPPRQNWIRAKLTDRYGNPMPGRTVSFSSAPIPARPAQHLCDAVTDANGIAECNDQVFMLDINLTPGETLLDIVSAYDATYAGDADTIGDTARGHEY</sequence>
<dbReference type="InterPro" id="IPR008964">
    <property type="entry name" value="Invasin/intimin_cell_adhesion"/>
</dbReference>
<feature type="domain" description="Bacterial Ig-like" evidence="1">
    <location>
        <begin position="551"/>
        <end position="640"/>
    </location>
</feature>
<gene>
    <name evidence="2" type="ORF">EFL95_13465</name>
</gene>
<accession>A0A3N0DWG0</accession>
<dbReference type="Pfam" id="PF16640">
    <property type="entry name" value="Big_3_5"/>
    <property type="match status" value="8"/>
</dbReference>
<evidence type="ECO:0000313" key="2">
    <source>
        <dbReference type="EMBL" id="RNL79935.1"/>
    </source>
</evidence>
<dbReference type="SUPFAM" id="SSF49373">
    <property type="entry name" value="Invasin/intimin cell-adhesion fragments"/>
    <property type="match status" value="1"/>
</dbReference>
<dbReference type="GO" id="GO:0005975">
    <property type="term" value="P:carbohydrate metabolic process"/>
    <property type="evidence" value="ECO:0007669"/>
    <property type="project" value="UniProtKB-ARBA"/>
</dbReference>
<proteinExistence type="predicted"/>
<protein>
    <submittedName>
        <fullName evidence="2">Ig-like domain repeat protein</fullName>
    </submittedName>
</protein>
<feature type="domain" description="Bacterial Ig-like" evidence="1">
    <location>
        <begin position="850"/>
        <end position="942"/>
    </location>
</feature>
<evidence type="ECO:0000313" key="3">
    <source>
        <dbReference type="Proteomes" id="UP000277094"/>
    </source>
</evidence>
<feature type="domain" description="Bacterial Ig-like" evidence="1">
    <location>
        <begin position="953"/>
        <end position="1032"/>
    </location>
</feature>
<dbReference type="EMBL" id="RJSG01000002">
    <property type="protein sequence ID" value="RNL79935.1"/>
    <property type="molecule type" value="Genomic_DNA"/>
</dbReference>
<feature type="domain" description="Bacterial Ig-like" evidence="1">
    <location>
        <begin position="257"/>
        <end position="346"/>
    </location>
</feature>
<dbReference type="AlphaFoldDB" id="A0A3N0DWG0"/>
<feature type="domain" description="Bacterial Ig-like" evidence="1">
    <location>
        <begin position="648"/>
        <end position="739"/>
    </location>
</feature>
<feature type="domain" description="Bacterial Ig-like" evidence="1">
    <location>
        <begin position="748"/>
        <end position="829"/>
    </location>
</feature>
<evidence type="ECO:0000259" key="1">
    <source>
        <dbReference type="Pfam" id="PF16640"/>
    </source>
</evidence>
<dbReference type="InterPro" id="IPR032109">
    <property type="entry name" value="Big_3_5"/>
</dbReference>
<name>A0A3N0DWG0_9ACTN</name>
<comment type="caution">
    <text evidence="2">The sequence shown here is derived from an EMBL/GenBank/DDBJ whole genome shotgun (WGS) entry which is preliminary data.</text>
</comment>
<dbReference type="InterPro" id="IPR013783">
    <property type="entry name" value="Ig-like_fold"/>
</dbReference>
<organism evidence="2 3">
    <name type="scientific">Nocardioides marmorisolisilvae</name>
    <dbReference type="NCBI Taxonomy" id="1542737"/>
    <lineage>
        <taxon>Bacteria</taxon>
        <taxon>Bacillati</taxon>
        <taxon>Actinomycetota</taxon>
        <taxon>Actinomycetes</taxon>
        <taxon>Propionibacteriales</taxon>
        <taxon>Nocardioidaceae</taxon>
        <taxon>Nocardioides</taxon>
    </lineage>
</organism>
<reference evidence="2 3" key="1">
    <citation type="submission" date="2018-11" db="EMBL/GenBank/DDBJ databases">
        <authorList>
            <person name="Li F."/>
        </authorList>
    </citation>
    <scope>NUCLEOTIDE SEQUENCE [LARGE SCALE GENOMIC DNA]</scope>
    <source>
        <strain evidence="2 3">KIS18-7</strain>
    </source>
</reference>
<dbReference type="Proteomes" id="UP000277094">
    <property type="component" value="Unassembled WGS sequence"/>
</dbReference>
<dbReference type="Gene3D" id="2.60.40.10">
    <property type="entry name" value="Immunoglobulins"/>
    <property type="match status" value="9"/>
</dbReference>
<feature type="domain" description="Bacterial Ig-like" evidence="1">
    <location>
        <begin position="454"/>
        <end position="541"/>
    </location>
</feature>
<keyword evidence="3" id="KW-1185">Reference proteome</keyword>